<keyword evidence="10" id="KW-0238">DNA-binding</keyword>
<dbReference type="GO" id="GO:0003677">
    <property type="term" value="F:DNA binding"/>
    <property type="evidence" value="ECO:0007669"/>
    <property type="project" value="UniProtKB-KW"/>
</dbReference>
<keyword evidence="8" id="KW-0378">Hydrolase</keyword>
<keyword evidence="12" id="KW-0479">Metal-binding</keyword>
<evidence type="ECO:0000256" key="1">
    <source>
        <dbReference type="ARBA" id="ARBA00012493"/>
    </source>
</evidence>
<dbReference type="InterPro" id="IPR050951">
    <property type="entry name" value="Retrovirus_Pol_polyprotein"/>
</dbReference>
<keyword evidence="11" id="KW-0511">Multifunctional enzyme</keyword>
<dbReference type="InterPro" id="IPR041588">
    <property type="entry name" value="Integrase_H2C2"/>
</dbReference>
<feature type="domain" description="Reverse transcriptase" evidence="15">
    <location>
        <begin position="691"/>
        <end position="885"/>
    </location>
</feature>
<feature type="compositionally biased region" description="Basic residues" evidence="13">
    <location>
        <begin position="84"/>
        <end position="97"/>
    </location>
</feature>
<dbReference type="FunFam" id="3.10.10.10:FF:000007">
    <property type="entry name" value="Retrovirus-related Pol polyprotein from transposon 17.6-like Protein"/>
    <property type="match status" value="1"/>
</dbReference>
<dbReference type="InterPro" id="IPR043502">
    <property type="entry name" value="DNA/RNA_pol_sf"/>
</dbReference>
<dbReference type="Gene3D" id="2.40.70.10">
    <property type="entry name" value="Acid Proteases"/>
    <property type="match status" value="1"/>
</dbReference>
<dbReference type="PROSITE" id="PS50878">
    <property type="entry name" value="RT_POL"/>
    <property type="match status" value="1"/>
</dbReference>
<evidence type="ECO:0000256" key="5">
    <source>
        <dbReference type="ARBA" id="ARBA00022722"/>
    </source>
</evidence>
<dbReference type="CDD" id="cd09274">
    <property type="entry name" value="RNase_HI_RT_Ty3"/>
    <property type="match status" value="1"/>
</dbReference>
<name>A0AAU9TEC5_EUPED</name>
<dbReference type="InterPro" id="IPR043128">
    <property type="entry name" value="Rev_trsase/Diguanyl_cyclase"/>
</dbReference>
<dbReference type="InterPro" id="IPR012337">
    <property type="entry name" value="RNaseH-like_sf"/>
</dbReference>
<keyword evidence="5" id="KW-0540">Nuclease</keyword>
<keyword evidence="2" id="KW-0645">Protease</keyword>
<dbReference type="PROSITE" id="PS50158">
    <property type="entry name" value="ZF_CCHC"/>
    <property type="match status" value="1"/>
</dbReference>
<evidence type="ECO:0000256" key="2">
    <source>
        <dbReference type="ARBA" id="ARBA00022670"/>
    </source>
</evidence>
<dbReference type="EC" id="2.7.7.49" evidence="1"/>
<dbReference type="InterPro" id="IPR036397">
    <property type="entry name" value="RNaseH_sf"/>
</dbReference>
<dbReference type="Gene3D" id="3.10.10.10">
    <property type="entry name" value="HIV Type 1 Reverse Transcriptase, subunit A, domain 1"/>
    <property type="match status" value="1"/>
</dbReference>
<keyword evidence="3" id="KW-0808">Transferase</keyword>
<dbReference type="InterPro" id="IPR000477">
    <property type="entry name" value="RT_dom"/>
</dbReference>
<dbReference type="EMBL" id="CAKOGL010000002">
    <property type="protein sequence ID" value="CAH2083917.1"/>
    <property type="molecule type" value="Genomic_DNA"/>
</dbReference>
<evidence type="ECO:0000259" key="15">
    <source>
        <dbReference type="PROSITE" id="PS50878"/>
    </source>
</evidence>
<evidence type="ECO:0000256" key="9">
    <source>
        <dbReference type="ARBA" id="ARBA00022918"/>
    </source>
</evidence>
<keyword evidence="18" id="KW-1185">Reference proteome</keyword>
<evidence type="ECO:0000259" key="16">
    <source>
        <dbReference type="PROSITE" id="PS50994"/>
    </source>
</evidence>
<dbReference type="PROSITE" id="PS50994">
    <property type="entry name" value="INTEGRASE"/>
    <property type="match status" value="1"/>
</dbReference>
<dbReference type="GO" id="GO:0008270">
    <property type="term" value="F:zinc ion binding"/>
    <property type="evidence" value="ECO:0007669"/>
    <property type="project" value="UniProtKB-KW"/>
</dbReference>
<dbReference type="GO" id="GO:0004519">
    <property type="term" value="F:endonuclease activity"/>
    <property type="evidence" value="ECO:0007669"/>
    <property type="project" value="UniProtKB-KW"/>
</dbReference>
<dbReference type="Proteomes" id="UP001153954">
    <property type="component" value="Unassembled WGS sequence"/>
</dbReference>
<feature type="region of interest" description="Disordered" evidence="13">
    <location>
        <begin position="75"/>
        <end position="120"/>
    </location>
</feature>
<feature type="domain" description="Integrase catalytic" evidence="16">
    <location>
        <begin position="1241"/>
        <end position="1401"/>
    </location>
</feature>
<keyword evidence="6" id="KW-0064">Aspartyl protease</keyword>
<keyword evidence="12" id="KW-0863">Zinc-finger</keyword>
<dbReference type="GO" id="GO:0042575">
    <property type="term" value="C:DNA polymerase complex"/>
    <property type="evidence" value="ECO:0007669"/>
    <property type="project" value="UniProtKB-ARBA"/>
</dbReference>
<dbReference type="GO" id="GO:0003964">
    <property type="term" value="F:RNA-directed DNA polymerase activity"/>
    <property type="evidence" value="ECO:0007669"/>
    <property type="project" value="UniProtKB-KW"/>
</dbReference>
<dbReference type="Pfam" id="PF00665">
    <property type="entry name" value="rve"/>
    <property type="match status" value="1"/>
</dbReference>
<evidence type="ECO:0000256" key="7">
    <source>
        <dbReference type="ARBA" id="ARBA00022759"/>
    </source>
</evidence>
<evidence type="ECO:0000256" key="6">
    <source>
        <dbReference type="ARBA" id="ARBA00022750"/>
    </source>
</evidence>
<feature type="region of interest" description="Disordered" evidence="13">
    <location>
        <begin position="1"/>
        <end position="59"/>
    </location>
</feature>
<evidence type="ECO:0000256" key="13">
    <source>
        <dbReference type="SAM" id="MobiDB-lite"/>
    </source>
</evidence>
<dbReference type="FunFam" id="3.30.70.270:FF:000020">
    <property type="entry name" value="Transposon Tf2-6 polyprotein-like Protein"/>
    <property type="match status" value="1"/>
</dbReference>
<dbReference type="SMART" id="SM00343">
    <property type="entry name" value="ZnF_C2HC"/>
    <property type="match status" value="2"/>
</dbReference>
<dbReference type="SUPFAM" id="SSF56672">
    <property type="entry name" value="DNA/RNA polymerases"/>
    <property type="match status" value="1"/>
</dbReference>
<feature type="compositionally biased region" description="Basic and acidic residues" evidence="13">
    <location>
        <begin position="18"/>
        <end position="35"/>
    </location>
</feature>
<dbReference type="PANTHER" id="PTHR37984:SF5">
    <property type="entry name" value="PROTEIN NYNRIN-LIKE"/>
    <property type="match status" value="1"/>
</dbReference>
<dbReference type="Gene3D" id="3.30.420.10">
    <property type="entry name" value="Ribonuclease H-like superfamily/Ribonuclease H"/>
    <property type="match status" value="1"/>
</dbReference>
<dbReference type="InterPro" id="IPR021109">
    <property type="entry name" value="Peptidase_aspartic_dom_sf"/>
</dbReference>
<proteinExistence type="predicted"/>
<dbReference type="Pfam" id="PF17919">
    <property type="entry name" value="RT_RNaseH_2"/>
    <property type="match status" value="1"/>
</dbReference>
<dbReference type="InterPro" id="IPR001584">
    <property type="entry name" value="Integrase_cat-core"/>
</dbReference>
<sequence length="1544" mass="177211">MEENRVLCSPSPRSSRNRVRDIRERTARNSTERSRSRSRSVHRRSIRCTSRPYATRDSRERIRLRSREPSRCNRYHGGCNRCGTRNHHSRSRSRSREKRRDGRNRAPRSSESKSRNNNDLYSNLVNALNSLSKDNKNENFSYHNNIPEFDPTHKEQTIEMWLHKVNECAVIYDWTDRQTIHFALHKLTGLAKKWYEGLPTVLYSWEQWQNKLKVAFPSHQNYGQLLTNMLAKRAKFNDCLEEYYYEKIVLINRCGIEKKRAVDCIIHGIDDRSIRLGAEAAQFDCPDQLLPYLKNIKNSNSFNNRKRNISSDVRPELSRGINRDRIIKCFNCQLEGHYKSQCTKPIVQCSRCSRYGHTVENCKVNNNTRNVDKTNKSVMAIDSDESSAKYYKLAFINGKPIKCFIDFGSTATMIGKSMASTYLPNWNKSDCLPNLKGFGDAIVKPFGEVTAELKIDSAAAIVQILIVPDNVMRIPLLVGQNFTEQSHIFVEKDYMHLNLTSTNCDDKIKLYCCSDVLIDNITLVTVYTEPNYTGEIFIENSGRYKMGTEYYMLQGLFFINNGKGTVLLKGVSNNPFTIKAGSLLNRCKRAILDNPKQENKIKHINRINCSRAIEETDLITEDNLDKTTIKNLLALLNKYRSCFAFTLEELGKSDIIEMEINLKDEEPVVYRPYRLPISERGQVRKMIKELVDCGIVRPSKSSYASPIVLVKKKTGDIRLCVDYRALNRKTVRENYPLPRIDDQLDNLAGHQFYTTLDLASGYYQIPIKEDDCHKTAFVTPDGQYEFTRMPFGLMNAPSTFMRMINLVLSNNKVDVPCSDKNIMIEGSGEIASAYMDDIIIPSLTIPIGLQKLETVLKLLKCANLTLKLSKCCFFKKTVDYLGFELNSEGIRPGSRKIEAVKNFPKPNNQHSLRQFIGLCSFFRRFVRDFSILAKPLTSLLKKDCPWVWGLEQNQAFLSLKERLIEKPILALYNPKARTELHTDACKIGIAGILMQYDLNDNLKPIAYYSRQTTKDEQHMTAYELETLAVISSLQRFRVYLIGIEFKLFTDCNSLRATFSKRDLIPRVARWWIAMQEYSFSVEYRPGKSMSYVDALSRNPPTSDVSLVENQSVMQINEADWLSTVQGTDTEIQRKISILQDPQLDDIIDIKANFIVRNNKLFRKTDQGEKWVVPKGVRWQVLKICHDDVGHFAFDKTLAKVKELYWFAKMRRFVKKYVDSCLECAYAKSTSNKKPPLHPITKEDVPFSTLHIDHVGPFVKSAKGNTHLLVIIDAYTKFIILKPVKSTKTSIVIDKMREYFSIFGIPKRIISDRGSSFTSTKFSNYLSLLGVRHILNAVATPRANGQVERYNRTLLDALTAKCSGSNGEKNWDLHVLDVQLGLNNTINKGIGKTPAQALFGINLTGITEGRIKAYLDSDLTNSDETIDDIREKINEYIIKYQDKQKSRYDKSTCNPKNFKVGDLVSVHREIQSTGQSRKLAAKFQGPYKIIEVLGNDRYKIEDTPITKKRNRTYSTVVAVDNIKPWLHFERSNVDSSSSDDHADSE</sequence>
<accession>A0AAU9TEC5</accession>
<dbReference type="GO" id="GO:0006508">
    <property type="term" value="P:proteolysis"/>
    <property type="evidence" value="ECO:0007669"/>
    <property type="project" value="UniProtKB-KW"/>
</dbReference>
<protein>
    <recommendedName>
        <fullName evidence="1">RNA-directed DNA polymerase</fullName>
        <ecNumber evidence="1">2.7.7.49</ecNumber>
    </recommendedName>
</protein>
<dbReference type="InterPro" id="IPR036875">
    <property type="entry name" value="Znf_CCHC_sf"/>
</dbReference>
<evidence type="ECO:0000256" key="12">
    <source>
        <dbReference type="PROSITE-ProRule" id="PRU00047"/>
    </source>
</evidence>
<feature type="compositionally biased region" description="Basic and acidic residues" evidence="13">
    <location>
        <begin position="98"/>
        <end position="116"/>
    </location>
</feature>
<dbReference type="SUPFAM" id="SSF57756">
    <property type="entry name" value="Retrovirus zinc finger-like domains"/>
    <property type="match status" value="1"/>
</dbReference>
<keyword evidence="9" id="KW-0695">RNA-directed DNA polymerase</keyword>
<dbReference type="GO" id="GO:0015074">
    <property type="term" value="P:DNA integration"/>
    <property type="evidence" value="ECO:0007669"/>
    <property type="project" value="InterPro"/>
</dbReference>
<dbReference type="CDD" id="cd01647">
    <property type="entry name" value="RT_LTR"/>
    <property type="match status" value="1"/>
</dbReference>
<feature type="compositionally biased region" description="Basic residues" evidence="13">
    <location>
        <begin position="36"/>
        <end position="46"/>
    </location>
</feature>
<evidence type="ECO:0000256" key="3">
    <source>
        <dbReference type="ARBA" id="ARBA00022679"/>
    </source>
</evidence>
<evidence type="ECO:0000256" key="8">
    <source>
        <dbReference type="ARBA" id="ARBA00022801"/>
    </source>
</evidence>
<keyword evidence="12" id="KW-0862">Zinc</keyword>
<evidence type="ECO:0000259" key="14">
    <source>
        <dbReference type="PROSITE" id="PS50158"/>
    </source>
</evidence>
<evidence type="ECO:0000256" key="10">
    <source>
        <dbReference type="ARBA" id="ARBA00023125"/>
    </source>
</evidence>
<dbReference type="Pfam" id="PF17921">
    <property type="entry name" value="Integrase_H2C2"/>
    <property type="match status" value="1"/>
</dbReference>
<evidence type="ECO:0000256" key="4">
    <source>
        <dbReference type="ARBA" id="ARBA00022695"/>
    </source>
</evidence>
<evidence type="ECO:0000256" key="11">
    <source>
        <dbReference type="ARBA" id="ARBA00023268"/>
    </source>
</evidence>
<comment type="caution">
    <text evidence="17">The sequence shown here is derived from an EMBL/GenBank/DDBJ whole genome shotgun (WGS) entry which is preliminary data.</text>
</comment>
<dbReference type="SUPFAM" id="SSF53098">
    <property type="entry name" value="Ribonuclease H-like"/>
    <property type="match status" value="1"/>
</dbReference>
<keyword evidence="7" id="KW-0255">Endonuclease</keyword>
<gene>
    <name evidence="17" type="ORF">EEDITHA_LOCUS536</name>
</gene>
<dbReference type="InterPro" id="IPR001878">
    <property type="entry name" value="Znf_CCHC"/>
</dbReference>
<dbReference type="Gene3D" id="1.10.340.70">
    <property type="match status" value="1"/>
</dbReference>
<organism evidence="17 18">
    <name type="scientific">Euphydryas editha</name>
    <name type="common">Edith's checkerspot</name>
    <dbReference type="NCBI Taxonomy" id="104508"/>
    <lineage>
        <taxon>Eukaryota</taxon>
        <taxon>Metazoa</taxon>
        <taxon>Ecdysozoa</taxon>
        <taxon>Arthropoda</taxon>
        <taxon>Hexapoda</taxon>
        <taxon>Insecta</taxon>
        <taxon>Pterygota</taxon>
        <taxon>Neoptera</taxon>
        <taxon>Endopterygota</taxon>
        <taxon>Lepidoptera</taxon>
        <taxon>Glossata</taxon>
        <taxon>Ditrysia</taxon>
        <taxon>Papilionoidea</taxon>
        <taxon>Nymphalidae</taxon>
        <taxon>Nymphalinae</taxon>
        <taxon>Euphydryas</taxon>
    </lineage>
</organism>
<reference evidence="17" key="1">
    <citation type="submission" date="2022-03" db="EMBL/GenBank/DDBJ databases">
        <authorList>
            <person name="Tunstrom K."/>
        </authorList>
    </citation>
    <scope>NUCLEOTIDE SEQUENCE</scope>
</reference>
<dbReference type="Gene3D" id="4.10.60.10">
    <property type="entry name" value="Zinc finger, CCHC-type"/>
    <property type="match status" value="1"/>
</dbReference>
<dbReference type="PANTHER" id="PTHR37984">
    <property type="entry name" value="PROTEIN CBG26694"/>
    <property type="match status" value="1"/>
</dbReference>
<evidence type="ECO:0000313" key="18">
    <source>
        <dbReference type="Proteomes" id="UP001153954"/>
    </source>
</evidence>
<dbReference type="Gene3D" id="3.30.70.270">
    <property type="match status" value="2"/>
</dbReference>
<dbReference type="FunFam" id="1.10.340.70:FF:000001">
    <property type="entry name" value="Retrovirus-related Pol polyprotein from transposon gypsy-like Protein"/>
    <property type="match status" value="1"/>
</dbReference>
<keyword evidence="4" id="KW-0548">Nucleotidyltransferase</keyword>
<dbReference type="InterPro" id="IPR041577">
    <property type="entry name" value="RT_RNaseH_2"/>
</dbReference>
<feature type="domain" description="CCHC-type" evidence="14">
    <location>
        <begin position="328"/>
        <end position="344"/>
    </location>
</feature>
<evidence type="ECO:0000313" key="17">
    <source>
        <dbReference type="EMBL" id="CAH2083917.1"/>
    </source>
</evidence>
<dbReference type="GO" id="GO:0004190">
    <property type="term" value="F:aspartic-type endopeptidase activity"/>
    <property type="evidence" value="ECO:0007669"/>
    <property type="project" value="UniProtKB-KW"/>
</dbReference>
<dbReference type="Pfam" id="PF00078">
    <property type="entry name" value="RVT_1"/>
    <property type="match status" value="1"/>
</dbReference>